<evidence type="ECO:0000313" key="3">
    <source>
        <dbReference type="EMBL" id="GBM87106.1"/>
    </source>
</evidence>
<dbReference type="GO" id="GO:0015074">
    <property type="term" value="P:DNA integration"/>
    <property type="evidence" value="ECO:0007669"/>
    <property type="project" value="InterPro"/>
</dbReference>
<dbReference type="PANTHER" id="PTHR37984">
    <property type="entry name" value="PROTEIN CBG26694"/>
    <property type="match status" value="1"/>
</dbReference>
<dbReference type="InterPro" id="IPR036397">
    <property type="entry name" value="RNaseH_sf"/>
</dbReference>
<comment type="caution">
    <text evidence="3">The sequence shown here is derived from an EMBL/GenBank/DDBJ whole genome shotgun (WGS) entry which is preliminary data.</text>
</comment>
<accession>A0A4Y2JD17</accession>
<sequence length="417" mass="48880">MEGVVKQEFFIPNLSKQVQNVIVNCVPCILTNKKSRKKDGFLNPISKEDVPLSTYHVDFIGPLPSTNKKYQHILTIVDAFTKFTWLYPVRSTSAEDALDKLKVQQKTFGNPKRIITDRGSAFTSKAFGDYCTNENIQHFQITTGVPRENGQVERIHRTLIPVLTKLSIADSTKWFKFVDPLQRILNSTFNRSTKWSPFELLIGVTMRNKEDLHLRDLLMEEMMEELQEQRDELRQDAKKNIQKIQAENKRTYDRKCRNAPSYQRGDLVVIQRTQFGTGLKLRPRFLGPYRIVKVKPRNRYDLEKVEETLVRVDVGLNQREIEFSHAANTYLSKAQLKTLANDQTSEQVIFRGTRTRTKFSFSLKMYAEEVKKWLKDADDEEQRQRELLLNQLQQEQLIQRNLSEEYLQDLHNRTFTV</sequence>
<feature type="coiled-coil region" evidence="1">
    <location>
        <begin position="216"/>
        <end position="254"/>
    </location>
</feature>
<reference evidence="3 4" key="1">
    <citation type="journal article" date="2019" name="Sci. Rep.">
        <title>Orb-weaving spider Araneus ventricosus genome elucidates the spidroin gene catalogue.</title>
        <authorList>
            <person name="Kono N."/>
            <person name="Nakamura H."/>
            <person name="Ohtoshi R."/>
            <person name="Moran D.A.P."/>
            <person name="Shinohara A."/>
            <person name="Yoshida Y."/>
            <person name="Fujiwara M."/>
            <person name="Mori M."/>
            <person name="Tomita M."/>
            <person name="Arakawa K."/>
        </authorList>
    </citation>
    <scope>NUCLEOTIDE SEQUENCE [LARGE SCALE GENOMIC DNA]</scope>
</reference>
<dbReference type="PROSITE" id="PS50994">
    <property type="entry name" value="INTEGRASE"/>
    <property type="match status" value="1"/>
</dbReference>
<keyword evidence="4" id="KW-1185">Reference proteome</keyword>
<dbReference type="GO" id="GO:0003676">
    <property type="term" value="F:nucleic acid binding"/>
    <property type="evidence" value="ECO:0007669"/>
    <property type="project" value="InterPro"/>
</dbReference>
<organism evidence="3 4">
    <name type="scientific">Araneus ventricosus</name>
    <name type="common">Orbweaver spider</name>
    <name type="synonym">Epeira ventricosa</name>
    <dbReference type="NCBI Taxonomy" id="182803"/>
    <lineage>
        <taxon>Eukaryota</taxon>
        <taxon>Metazoa</taxon>
        <taxon>Ecdysozoa</taxon>
        <taxon>Arthropoda</taxon>
        <taxon>Chelicerata</taxon>
        <taxon>Arachnida</taxon>
        <taxon>Araneae</taxon>
        <taxon>Araneomorphae</taxon>
        <taxon>Entelegynae</taxon>
        <taxon>Araneoidea</taxon>
        <taxon>Araneidae</taxon>
        <taxon>Araneus</taxon>
    </lineage>
</organism>
<evidence type="ECO:0000256" key="1">
    <source>
        <dbReference type="SAM" id="Coils"/>
    </source>
</evidence>
<evidence type="ECO:0000259" key="2">
    <source>
        <dbReference type="PROSITE" id="PS50994"/>
    </source>
</evidence>
<dbReference type="PANTHER" id="PTHR37984:SF5">
    <property type="entry name" value="PROTEIN NYNRIN-LIKE"/>
    <property type="match status" value="1"/>
</dbReference>
<dbReference type="AlphaFoldDB" id="A0A4Y2JD17"/>
<dbReference type="Proteomes" id="UP000499080">
    <property type="component" value="Unassembled WGS sequence"/>
</dbReference>
<dbReference type="InterPro" id="IPR001584">
    <property type="entry name" value="Integrase_cat-core"/>
</dbReference>
<name>A0A4Y2JD17_ARAVE</name>
<dbReference type="Gene3D" id="3.30.420.10">
    <property type="entry name" value="Ribonuclease H-like superfamily/Ribonuclease H"/>
    <property type="match status" value="1"/>
</dbReference>
<dbReference type="OrthoDB" id="6430266at2759"/>
<dbReference type="EMBL" id="BGPR01003358">
    <property type="protein sequence ID" value="GBM87106.1"/>
    <property type="molecule type" value="Genomic_DNA"/>
</dbReference>
<dbReference type="InterPro" id="IPR050951">
    <property type="entry name" value="Retrovirus_Pol_polyprotein"/>
</dbReference>
<dbReference type="Pfam" id="PF00665">
    <property type="entry name" value="rve"/>
    <property type="match status" value="1"/>
</dbReference>
<proteinExistence type="predicted"/>
<dbReference type="InterPro" id="IPR012337">
    <property type="entry name" value="RNaseH-like_sf"/>
</dbReference>
<feature type="domain" description="Integrase catalytic" evidence="2">
    <location>
        <begin position="47"/>
        <end position="205"/>
    </location>
</feature>
<keyword evidence="1" id="KW-0175">Coiled coil</keyword>
<evidence type="ECO:0000313" key="4">
    <source>
        <dbReference type="Proteomes" id="UP000499080"/>
    </source>
</evidence>
<protein>
    <submittedName>
        <fullName evidence="3">Pro-Pol polyprotein</fullName>
    </submittedName>
</protein>
<dbReference type="SUPFAM" id="SSF53098">
    <property type="entry name" value="Ribonuclease H-like"/>
    <property type="match status" value="1"/>
</dbReference>
<gene>
    <name evidence="3" type="primary">pol_4078</name>
    <name evidence="3" type="ORF">AVEN_268003_1</name>
</gene>